<evidence type="ECO:0000313" key="3">
    <source>
        <dbReference type="Proteomes" id="UP000246722"/>
    </source>
</evidence>
<evidence type="ECO:0000313" key="2">
    <source>
        <dbReference type="EMBL" id="PXA67080.1"/>
    </source>
</evidence>
<dbReference type="EMBL" id="QHLY01000012">
    <property type="protein sequence ID" value="PXA67080.1"/>
    <property type="molecule type" value="Genomic_DNA"/>
</dbReference>
<dbReference type="Proteomes" id="UP000246722">
    <property type="component" value="Unassembled WGS sequence"/>
</dbReference>
<feature type="domain" description="DUF6603" evidence="1">
    <location>
        <begin position="446"/>
        <end position="972"/>
    </location>
</feature>
<dbReference type="Pfam" id="PF20248">
    <property type="entry name" value="DUF6603"/>
    <property type="match status" value="1"/>
</dbReference>
<dbReference type="RefSeq" id="WP_110126764.1">
    <property type="nucleotide sequence ID" value="NZ_QHLY01000012.1"/>
</dbReference>
<dbReference type="InterPro" id="IPR046538">
    <property type="entry name" value="DUF6603"/>
</dbReference>
<dbReference type="AlphaFoldDB" id="A0A317ZKK1"/>
<reference evidence="2 3" key="1">
    <citation type="submission" date="2018-05" db="EMBL/GenBank/DDBJ databases">
        <title>Genetic diversity of glacier-inhabiting Cryobacterium bacteria in China and description of Cryobacterium mengkeensis sp. nov. and Arthrobacter glacialis sp. nov.</title>
        <authorList>
            <person name="Liu Q."/>
            <person name="Xin Y.-H."/>
        </authorList>
    </citation>
    <scope>NUCLEOTIDE SEQUENCE [LARGE SCALE GENOMIC DNA]</scope>
    <source>
        <strain evidence="2 3">SK-1</strain>
    </source>
</reference>
<organism evidence="2 3">
    <name type="scientific">Cryobacterium arcticum</name>
    <dbReference type="NCBI Taxonomy" id="670052"/>
    <lineage>
        <taxon>Bacteria</taxon>
        <taxon>Bacillati</taxon>
        <taxon>Actinomycetota</taxon>
        <taxon>Actinomycetes</taxon>
        <taxon>Micrococcales</taxon>
        <taxon>Microbacteriaceae</taxon>
        <taxon>Cryobacterium</taxon>
    </lineage>
</organism>
<sequence length="1152" mass="123311">MVDRVPSPVRTLISFTQSIVSFLGRIIEDEATFAALRAELGLPPAPHNEDSVADVQAKLGEVSGRLTAAEAQSDKDLALDDQIMDLLDKGKLFTEIATVLVQDRYASDARSVADFAYEMVGVLATEQMRVQSPLAWAILRVIMLGYEKVEEVPRFDPLAIFDRLTGNRTSTAATSSGAVEAIGGFGIPAFAIGTNLLVNKFVEKSEVELAALEEGTPYFSGAVDFKLGWEPDPDTPAELQSLFARSAIIRVRGGIKRKSTNDESVFILDLGFVYFDDPAEGPGIHLRLSAGFENTLDFAPRNDVKFTLKTSASGAGFLDLWWILGKELRYIGAADSTVTIGSQFTAAGTELSPAIRAGHPEHTRLEVVEYGLGFEASRLEQFVILPFRGVKVVLDLAELLPGLKDLFSAVGLEKFEAKFDGALKWSPPGNVVFEGEAGLTTRLLSHKNFGTVKVDYVDVGLAVRNQALRLTVQAAGRFSIGPFAASMGDFGIDIALAGASGIDFIPPTSIGVRVAGKVISGGGFLMLDAEARQFAGAFELAVDLAKLRFSVNAIAILSTGGPDNPVKFSLFILVFARFPGGLEMGLRFTLNAVGGILGINHDFDESALMKALPSGAMDDVLFPANPVADAPRIISSLKTVFPARPNTQVIGLMAEASWGSDYFCTLRLGLILPVGDSAGPAEGFSYLYILGRLSVVCFEDLPKAIRLQLICDFVGHIGIGDSGVDIGLFARLRDSRFGPTKIEGAIAISIRTGPESRFLIAAGGFHPSFKEIPDDLPPIDRIGATYDIGVIKTWIRGYFAIASGSLQFGVDAGVRYKLGPISFEASIGFDALIHLSPFSFEAGVRASAALKYRGRELFGVHLSLTVWGPDRWRIKGHGSFSILFWDVSVDVDESWGDDVAIEQTRLNLAELVGKDLANDSYWSYQLPAGGTLVSLNVVPPAEGAAHPVHPLSSMSYVQRRIPFGLNLERVGFCGIEGLTNFPVPTIAVTSASTLADATVVTDQFPVPEYLDLTDAQKLSRPGFETLPAGVATGAGGYIVPNGIDDTPFDCELIFSRRTGGGILSGLLELGAGAINVFTAREAASRSQMRPLQPSRPDLDPVGVLTPQWVVADHDRMVQVDTGVFAAGSGSAFALEHEFGGVYNVVEMYELGG</sequence>
<evidence type="ECO:0000259" key="1">
    <source>
        <dbReference type="Pfam" id="PF20248"/>
    </source>
</evidence>
<proteinExistence type="predicted"/>
<name>A0A317ZKK1_9MICO</name>
<accession>A0A317ZKK1</accession>
<protein>
    <recommendedName>
        <fullName evidence="1">DUF6603 domain-containing protein</fullName>
    </recommendedName>
</protein>
<gene>
    <name evidence="2" type="ORF">CTB96_09910</name>
</gene>
<comment type="caution">
    <text evidence="2">The sequence shown here is derived from an EMBL/GenBank/DDBJ whole genome shotgun (WGS) entry which is preliminary data.</text>
</comment>
<keyword evidence="3" id="KW-1185">Reference proteome</keyword>
<dbReference type="OrthoDB" id="535891at2"/>